<gene>
    <name evidence="1" type="ORF">IBL25_07310</name>
</gene>
<organism evidence="1 2">
    <name type="scientific">Pseudoroseomonas ludipueritiae</name>
    <dbReference type="NCBI Taxonomy" id="198093"/>
    <lineage>
        <taxon>Bacteria</taxon>
        <taxon>Pseudomonadati</taxon>
        <taxon>Pseudomonadota</taxon>
        <taxon>Alphaproteobacteria</taxon>
        <taxon>Acetobacterales</taxon>
        <taxon>Acetobacteraceae</taxon>
        <taxon>Pseudoroseomonas</taxon>
    </lineage>
</organism>
<comment type="caution">
    <text evidence="1">The sequence shown here is derived from an EMBL/GenBank/DDBJ whole genome shotgun (WGS) entry which is preliminary data.</text>
</comment>
<dbReference type="Gene3D" id="1.10.530.10">
    <property type="match status" value="1"/>
</dbReference>
<dbReference type="GO" id="GO:0016787">
    <property type="term" value="F:hydrolase activity"/>
    <property type="evidence" value="ECO:0007669"/>
    <property type="project" value="UniProtKB-KW"/>
</dbReference>
<sequence length="228" mass="25560">MINLSTTIDLLKHMEVRTKDVRTWAEEFDRTCATYDILAPRRRALFLANGLVETGYLSALVENMNYSADRLQKVFGARRISAKDAQLYGRTDGQSARQPDIANTVYGGEWGLENLGNTQPNDGWYFRGRGFFQLTGRANYKEHAKMLGLPITALPDRLETIGGALDSAGFYWDRCQLNPLADREEIDEVRRRINGGSHGLAEVKALYKKALAFINDTEGVSYRGTASV</sequence>
<dbReference type="EMBL" id="JACTUZ010000019">
    <property type="protein sequence ID" value="MBC9176750.1"/>
    <property type="molecule type" value="Genomic_DNA"/>
</dbReference>
<keyword evidence="1" id="KW-0378">Hydrolase</keyword>
<reference evidence="1 2" key="1">
    <citation type="journal article" date="2009" name="Int. J. Syst. Evol. Microbiol.">
        <title>Transfer of Teichococcus ludipueritiae and Muricoccus roseus to the genus Roseomonas, as Roseomonas ludipueritiae comb. nov. and Roseomonas rosea comb. nov., respectively, and emended description of the genus Roseomonas.</title>
        <authorList>
            <person name="Sanchez-Porro C."/>
            <person name="Gallego V."/>
            <person name="Busse H.J."/>
            <person name="Kampfer P."/>
            <person name="Ventosa A."/>
        </authorList>
    </citation>
    <scope>NUCLEOTIDE SEQUENCE [LARGE SCALE GENOMIC DNA]</scope>
    <source>
        <strain evidence="1 2">DSM 14915</strain>
    </source>
</reference>
<dbReference type="InterPro" id="IPR023346">
    <property type="entry name" value="Lysozyme-like_dom_sf"/>
</dbReference>
<proteinExistence type="predicted"/>
<dbReference type="RefSeq" id="WP_187777896.1">
    <property type="nucleotide sequence ID" value="NZ_JACTUZ010000019.1"/>
</dbReference>
<protein>
    <submittedName>
        <fullName evidence="1">Glycoside hydrolase family 19 protein</fullName>
    </submittedName>
</protein>
<dbReference type="InterPro" id="IPR052354">
    <property type="entry name" value="Cell_Wall_Dynamics_Protein"/>
</dbReference>
<dbReference type="PANTHER" id="PTHR34408">
    <property type="entry name" value="FAMILY PROTEIN, PUTATIVE-RELATED"/>
    <property type="match status" value="1"/>
</dbReference>
<accession>A0ABR7R4Q2</accession>
<evidence type="ECO:0000313" key="1">
    <source>
        <dbReference type="EMBL" id="MBC9176750.1"/>
    </source>
</evidence>
<name>A0ABR7R4Q2_9PROT</name>
<keyword evidence="2" id="KW-1185">Reference proteome</keyword>
<dbReference type="SUPFAM" id="SSF53955">
    <property type="entry name" value="Lysozyme-like"/>
    <property type="match status" value="1"/>
</dbReference>
<dbReference type="Proteomes" id="UP000603940">
    <property type="component" value="Unassembled WGS sequence"/>
</dbReference>
<evidence type="ECO:0000313" key="2">
    <source>
        <dbReference type="Proteomes" id="UP000603940"/>
    </source>
</evidence>